<dbReference type="OrthoDB" id="1061385at2"/>
<accession>A0A2U0U758</accession>
<organism evidence="2 3">
    <name type="scientific">Hallella colorans</name>
    <dbReference type="NCBI Taxonomy" id="1703337"/>
    <lineage>
        <taxon>Bacteria</taxon>
        <taxon>Pseudomonadati</taxon>
        <taxon>Bacteroidota</taxon>
        <taxon>Bacteroidia</taxon>
        <taxon>Bacteroidales</taxon>
        <taxon>Prevotellaceae</taxon>
        <taxon>Hallella</taxon>
    </lineage>
</organism>
<evidence type="ECO:0000256" key="1">
    <source>
        <dbReference type="SAM" id="SignalP"/>
    </source>
</evidence>
<gene>
    <name evidence="2" type="ORF">C7379_11235</name>
</gene>
<proteinExistence type="predicted"/>
<protein>
    <recommendedName>
        <fullName evidence="4">Lamin tail-like protein</fullName>
    </recommendedName>
</protein>
<sequence length="593" mass="66831">MKKVMKKHVLALMAIVTLVFLAGCSETDEAYDTNEDTTVEASNIISGTGSFDINEVDNMFNATPETRTTVHCNKKKLLEFRWKKGEKIPVFMVFKQDNKTQVIKNMVFAEDGNKISFDVNIPGSFNRRKGNLYIAAVMGKQPGVKNGAWASQMTSTGKFKIETSNTADAASEEFNLPFYAPLTLVNPTGKITLNFKALGSWFIAYMDIPHDMVPDNLLVNSDVVSTNGTLDLFSSNNNKPAWSPDPSTSENIKFDVKNFEVKARQESKPLVVWFMPLLDKKSQKPTTLTVEEVAKNGHGPKRYTKDTNGKCVNFENHMSYSFGFINKPSSNDPDLSNGLVISLFHTTLPNTGNRYLLQISNISNHAIDLSGYYLVRSVYGSPEKASGVLDLGSLESAGAKFLYNDREKKILPTGASILITSYNSTIANRTFDGCKNDIYQIAILGDNDNLRQQFEPEKTVCRDIPSRYFSNAYFLTYNGTNISLSKPNDIVDNFGRDAYGRIYRFENLNLTYYRVPYFNIWTNVPGPAGPATYVYNPKTVMRYEGTRQGGREVFEDVAWKYDNETMITSLGCWGKYGRHNLRKNNMYPKRVRR</sequence>
<dbReference type="EMBL" id="QENY01000012">
    <property type="protein sequence ID" value="PVX53454.1"/>
    <property type="molecule type" value="Genomic_DNA"/>
</dbReference>
<keyword evidence="1" id="KW-0732">Signal</keyword>
<dbReference type="AlphaFoldDB" id="A0A2U0U758"/>
<feature type="chain" id="PRO_5015396785" description="Lamin tail-like protein" evidence="1">
    <location>
        <begin position="23"/>
        <end position="593"/>
    </location>
</feature>
<comment type="caution">
    <text evidence="2">The sequence shown here is derived from an EMBL/GenBank/DDBJ whole genome shotgun (WGS) entry which is preliminary data.</text>
</comment>
<name>A0A2U0U758_9BACT</name>
<reference evidence="2 3" key="1">
    <citation type="submission" date="2018-05" db="EMBL/GenBank/DDBJ databases">
        <title>Genomic Encyclopedia of Type Strains, Phase IV (KMG-IV): sequencing the most valuable type-strain genomes for metagenomic binning, comparative biology and taxonomic classification.</title>
        <authorList>
            <person name="Goeker M."/>
        </authorList>
    </citation>
    <scope>NUCLEOTIDE SEQUENCE [LARGE SCALE GENOMIC DNA]</scope>
    <source>
        <strain evidence="2 3">DSM 100333</strain>
    </source>
</reference>
<evidence type="ECO:0000313" key="2">
    <source>
        <dbReference type="EMBL" id="PVX53454.1"/>
    </source>
</evidence>
<evidence type="ECO:0000313" key="3">
    <source>
        <dbReference type="Proteomes" id="UP000245870"/>
    </source>
</evidence>
<dbReference type="Proteomes" id="UP000245870">
    <property type="component" value="Unassembled WGS sequence"/>
</dbReference>
<keyword evidence="3" id="KW-1185">Reference proteome</keyword>
<dbReference type="PROSITE" id="PS51257">
    <property type="entry name" value="PROKAR_LIPOPROTEIN"/>
    <property type="match status" value="1"/>
</dbReference>
<feature type="signal peptide" evidence="1">
    <location>
        <begin position="1"/>
        <end position="22"/>
    </location>
</feature>
<evidence type="ECO:0008006" key="4">
    <source>
        <dbReference type="Google" id="ProtNLM"/>
    </source>
</evidence>